<evidence type="ECO:0000313" key="1">
    <source>
        <dbReference type="EMBL" id="KAJ7557329.1"/>
    </source>
</evidence>
<accession>A0ACC2DST6</accession>
<comment type="caution">
    <text evidence="1">The sequence shown here is derived from an EMBL/GenBank/DDBJ whole genome shotgun (WGS) entry which is preliminary data.</text>
</comment>
<proteinExistence type="predicted"/>
<keyword evidence="2" id="KW-1185">Reference proteome</keyword>
<sequence>MQAAKAKAVAVQDAVLITPTHVQEPYVHSLSNLDQLNAFIACYLPILYFFRSGAESHASATKLVASLTQALADALELYPVLAGRLRKGKGGRLEVEINGAGIEFSVATTEARLDAWEDLSFCSMASQLVPKRSFMSGEMMIGAPLACVQVTF</sequence>
<reference evidence="2" key="1">
    <citation type="journal article" date="2024" name="Proc. Natl. Acad. Sci. U.S.A.">
        <title>Extraordinary preservation of gene collinearity over three hundred million years revealed in homosporous lycophytes.</title>
        <authorList>
            <person name="Li C."/>
            <person name="Wickell D."/>
            <person name="Kuo L.Y."/>
            <person name="Chen X."/>
            <person name="Nie B."/>
            <person name="Liao X."/>
            <person name="Peng D."/>
            <person name="Ji J."/>
            <person name="Jenkins J."/>
            <person name="Williams M."/>
            <person name="Shu S."/>
            <person name="Plott C."/>
            <person name="Barry K."/>
            <person name="Rajasekar S."/>
            <person name="Grimwood J."/>
            <person name="Han X."/>
            <person name="Sun S."/>
            <person name="Hou Z."/>
            <person name="He W."/>
            <person name="Dai G."/>
            <person name="Sun C."/>
            <person name="Schmutz J."/>
            <person name="Leebens-Mack J.H."/>
            <person name="Li F.W."/>
            <person name="Wang L."/>
        </authorList>
    </citation>
    <scope>NUCLEOTIDE SEQUENCE [LARGE SCALE GENOMIC DNA]</scope>
    <source>
        <strain evidence="2">cv. PW_Plant_1</strain>
    </source>
</reference>
<dbReference type="Proteomes" id="UP001162992">
    <property type="component" value="Chromosome 5"/>
</dbReference>
<evidence type="ECO:0000313" key="2">
    <source>
        <dbReference type="Proteomes" id="UP001162992"/>
    </source>
</evidence>
<name>A0ACC2DST6_DIPCM</name>
<protein>
    <submittedName>
        <fullName evidence="1">Uncharacterized protein</fullName>
    </submittedName>
</protein>
<dbReference type="EMBL" id="CM055096">
    <property type="protein sequence ID" value="KAJ7557329.1"/>
    <property type="molecule type" value="Genomic_DNA"/>
</dbReference>
<organism evidence="1 2">
    <name type="scientific">Diphasiastrum complanatum</name>
    <name type="common">Issler's clubmoss</name>
    <name type="synonym">Lycopodium complanatum</name>
    <dbReference type="NCBI Taxonomy" id="34168"/>
    <lineage>
        <taxon>Eukaryota</taxon>
        <taxon>Viridiplantae</taxon>
        <taxon>Streptophyta</taxon>
        <taxon>Embryophyta</taxon>
        <taxon>Tracheophyta</taxon>
        <taxon>Lycopodiopsida</taxon>
        <taxon>Lycopodiales</taxon>
        <taxon>Lycopodiaceae</taxon>
        <taxon>Lycopodioideae</taxon>
        <taxon>Diphasiastrum</taxon>
    </lineage>
</organism>
<gene>
    <name evidence="1" type="ORF">O6H91_05G122300</name>
</gene>